<dbReference type="OrthoDB" id="8906692at2"/>
<feature type="domain" description="HTH marR-type" evidence="4">
    <location>
        <begin position="18"/>
        <end position="151"/>
    </location>
</feature>
<evidence type="ECO:0000313" key="6">
    <source>
        <dbReference type="Proteomes" id="UP000315949"/>
    </source>
</evidence>
<dbReference type="SUPFAM" id="SSF46785">
    <property type="entry name" value="Winged helix' DNA-binding domain"/>
    <property type="match status" value="1"/>
</dbReference>
<dbReference type="PANTHER" id="PTHR35790">
    <property type="entry name" value="HTH-TYPE TRANSCRIPTIONAL REGULATOR PCHR"/>
    <property type="match status" value="1"/>
</dbReference>
<dbReference type="Gene3D" id="1.10.10.10">
    <property type="entry name" value="Winged helix-like DNA-binding domain superfamily/Winged helix DNA-binding domain"/>
    <property type="match status" value="1"/>
</dbReference>
<dbReference type="PROSITE" id="PS50995">
    <property type="entry name" value="HTH_MARR_2"/>
    <property type="match status" value="1"/>
</dbReference>
<keyword evidence="6" id="KW-1185">Reference proteome</keyword>
<evidence type="ECO:0000313" key="5">
    <source>
        <dbReference type="EMBL" id="TWT19705.1"/>
    </source>
</evidence>
<dbReference type="PROSITE" id="PS01117">
    <property type="entry name" value="HTH_MARR_1"/>
    <property type="match status" value="1"/>
</dbReference>
<protein>
    <submittedName>
        <fullName evidence="5">MarR family transcriptional regulator</fullName>
    </submittedName>
</protein>
<dbReference type="InterPro" id="IPR000835">
    <property type="entry name" value="HTH_MarR-typ"/>
</dbReference>
<dbReference type="GO" id="GO:0003700">
    <property type="term" value="F:DNA-binding transcription factor activity"/>
    <property type="evidence" value="ECO:0007669"/>
    <property type="project" value="InterPro"/>
</dbReference>
<dbReference type="InterPro" id="IPR036388">
    <property type="entry name" value="WH-like_DNA-bd_sf"/>
</dbReference>
<organism evidence="5 6">
    <name type="scientific">Luteimonas wenzhouensis</name>
    <dbReference type="NCBI Taxonomy" id="2599615"/>
    <lineage>
        <taxon>Bacteria</taxon>
        <taxon>Pseudomonadati</taxon>
        <taxon>Pseudomonadota</taxon>
        <taxon>Gammaproteobacteria</taxon>
        <taxon>Lysobacterales</taxon>
        <taxon>Lysobacteraceae</taxon>
        <taxon>Luteimonas</taxon>
    </lineage>
</organism>
<proteinExistence type="predicted"/>
<keyword evidence="1" id="KW-0805">Transcription regulation</keyword>
<dbReference type="PANTHER" id="PTHR35790:SF4">
    <property type="entry name" value="HTH-TYPE TRANSCRIPTIONAL REGULATOR PCHR"/>
    <property type="match status" value="1"/>
</dbReference>
<evidence type="ECO:0000256" key="1">
    <source>
        <dbReference type="ARBA" id="ARBA00023015"/>
    </source>
</evidence>
<evidence type="ECO:0000256" key="3">
    <source>
        <dbReference type="ARBA" id="ARBA00023163"/>
    </source>
</evidence>
<accession>A0A5C5U2G9</accession>
<sequence length="161" mass="18457">MSDPAVPQEQEHAVLDLERFLPYRLSVLSNRVSTAISSEYRRRFGLAITEWRVMAVLGRYPGLSAREVTERTAMDKVAVSRAVARLLERELIRRDIHGDDRRRSVLTLSEAGYSVYDEVAPMTLACERRLLEPLSEEERETLSRLIDKLAGEGMESMLRHL</sequence>
<dbReference type="InterPro" id="IPR052067">
    <property type="entry name" value="Metal_resp_HTH_trans_reg"/>
</dbReference>
<dbReference type="InterPro" id="IPR036390">
    <property type="entry name" value="WH_DNA-bd_sf"/>
</dbReference>
<comment type="caution">
    <text evidence="5">The sequence shown here is derived from an EMBL/GenBank/DDBJ whole genome shotgun (WGS) entry which is preliminary data.</text>
</comment>
<dbReference type="SMART" id="SM00347">
    <property type="entry name" value="HTH_MARR"/>
    <property type="match status" value="1"/>
</dbReference>
<dbReference type="GO" id="GO:0003677">
    <property type="term" value="F:DNA binding"/>
    <property type="evidence" value="ECO:0007669"/>
    <property type="project" value="UniProtKB-KW"/>
</dbReference>
<evidence type="ECO:0000259" key="4">
    <source>
        <dbReference type="PROSITE" id="PS50995"/>
    </source>
</evidence>
<keyword evidence="2" id="KW-0238">DNA-binding</keyword>
<dbReference type="RefSeq" id="WP_146312327.1">
    <property type="nucleotide sequence ID" value="NZ_VOHE01000003.1"/>
</dbReference>
<dbReference type="Pfam" id="PF12802">
    <property type="entry name" value="MarR_2"/>
    <property type="match status" value="1"/>
</dbReference>
<evidence type="ECO:0000256" key="2">
    <source>
        <dbReference type="ARBA" id="ARBA00023125"/>
    </source>
</evidence>
<dbReference type="InterPro" id="IPR023187">
    <property type="entry name" value="Tscrpt_reg_MarR-type_CS"/>
</dbReference>
<dbReference type="AlphaFoldDB" id="A0A5C5U2G9"/>
<reference evidence="5 6" key="1">
    <citation type="submission" date="2019-07" db="EMBL/GenBank/DDBJ databases">
        <title>Luteimonas sp. YD-1 nov., isolated from acidic soil.</title>
        <authorList>
            <person name="Zhou J."/>
        </authorList>
    </citation>
    <scope>NUCLEOTIDE SEQUENCE [LARGE SCALE GENOMIC DNA]</scope>
    <source>
        <strain evidence="5 6">YD-1</strain>
    </source>
</reference>
<dbReference type="EMBL" id="VOHE01000003">
    <property type="protein sequence ID" value="TWT19705.1"/>
    <property type="molecule type" value="Genomic_DNA"/>
</dbReference>
<dbReference type="Proteomes" id="UP000315949">
    <property type="component" value="Unassembled WGS sequence"/>
</dbReference>
<gene>
    <name evidence="5" type="ORF">FQY79_07670</name>
</gene>
<dbReference type="PRINTS" id="PR00598">
    <property type="entry name" value="HTHMARR"/>
</dbReference>
<keyword evidence="3" id="KW-0804">Transcription</keyword>
<name>A0A5C5U2G9_9GAMM</name>